<reference evidence="8 9" key="1">
    <citation type="submission" date="2024-02" db="EMBL/GenBank/DDBJ databases">
        <authorList>
            <person name="Vignale AGUSTIN F."/>
            <person name="Sosa J E."/>
            <person name="Modenutti C."/>
        </authorList>
    </citation>
    <scope>NUCLEOTIDE SEQUENCE [LARGE SCALE GENOMIC DNA]</scope>
</reference>
<feature type="region of interest" description="Disordered" evidence="5">
    <location>
        <begin position="127"/>
        <end position="149"/>
    </location>
</feature>
<evidence type="ECO:0000256" key="3">
    <source>
        <dbReference type="ARBA" id="ARBA00023125"/>
    </source>
</evidence>
<evidence type="ECO:0000256" key="4">
    <source>
        <dbReference type="ARBA" id="ARBA00023242"/>
    </source>
</evidence>
<accession>A0ABC8SKA4</accession>
<dbReference type="CDD" id="cd00167">
    <property type="entry name" value="SANT"/>
    <property type="match status" value="1"/>
</dbReference>
<gene>
    <name evidence="8" type="ORF">ILEXP_LOCUS26112</name>
</gene>
<comment type="subcellular location">
    <subcellularLocation>
        <location evidence="1">Nucleus</location>
    </subcellularLocation>
</comment>
<feature type="domain" description="HTH myb-type" evidence="7">
    <location>
        <begin position="12"/>
        <end position="41"/>
    </location>
</feature>
<name>A0ABC8SKA4_9AQUA</name>
<dbReference type="GO" id="GO:0005634">
    <property type="term" value="C:nucleus"/>
    <property type="evidence" value="ECO:0007669"/>
    <property type="project" value="UniProtKB-SubCell"/>
</dbReference>
<dbReference type="AlphaFoldDB" id="A0ABC8SKA4"/>
<proteinExistence type="predicted"/>
<dbReference type="EMBL" id="CAUOFW020003025">
    <property type="protein sequence ID" value="CAK9157550.1"/>
    <property type="molecule type" value="Genomic_DNA"/>
</dbReference>
<evidence type="ECO:0000256" key="2">
    <source>
        <dbReference type="ARBA" id="ARBA00022737"/>
    </source>
</evidence>
<feature type="domain" description="Myb-like" evidence="6">
    <location>
        <begin position="1"/>
        <end position="37"/>
    </location>
</feature>
<evidence type="ECO:0000313" key="8">
    <source>
        <dbReference type="EMBL" id="CAK9157550.1"/>
    </source>
</evidence>
<dbReference type="Proteomes" id="UP001642360">
    <property type="component" value="Unassembled WGS sequence"/>
</dbReference>
<dbReference type="InterPro" id="IPR017930">
    <property type="entry name" value="Myb_dom"/>
</dbReference>
<dbReference type="InterPro" id="IPR001005">
    <property type="entry name" value="SANT/Myb"/>
</dbReference>
<dbReference type="InterPro" id="IPR015495">
    <property type="entry name" value="Myb_TF_plants"/>
</dbReference>
<keyword evidence="9" id="KW-1185">Reference proteome</keyword>
<keyword evidence="4" id="KW-0539">Nucleus</keyword>
<keyword evidence="2" id="KW-0677">Repeat</keyword>
<dbReference type="PANTHER" id="PTHR47994">
    <property type="entry name" value="F14D16.11-RELATED"/>
    <property type="match status" value="1"/>
</dbReference>
<dbReference type="Pfam" id="PF00249">
    <property type="entry name" value="Myb_DNA-binding"/>
    <property type="match status" value="1"/>
</dbReference>
<evidence type="ECO:0000259" key="6">
    <source>
        <dbReference type="PROSITE" id="PS50090"/>
    </source>
</evidence>
<evidence type="ECO:0000259" key="7">
    <source>
        <dbReference type="PROSITE" id="PS51294"/>
    </source>
</evidence>
<dbReference type="SUPFAM" id="SSF46689">
    <property type="entry name" value="Homeodomain-like"/>
    <property type="match status" value="1"/>
</dbReference>
<dbReference type="Gene3D" id="1.10.10.60">
    <property type="entry name" value="Homeodomain-like"/>
    <property type="match status" value="1"/>
</dbReference>
<sequence>MVKTDVCYTFSKRWSLIAGRLPGRTDNEVKNYWNSHLSRKLENMGIDPNNHRINHSSSRSPCVSNSSTLMSASKSHECKRVKFQVNNDHVSDAASLLEDDDPRGGLPDLNLGLTMNETCNSIAAIDEEREPESTSKGLEHGPSSTLLFR</sequence>
<evidence type="ECO:0000256" key="1">
    <source>
        <dbReference type="ARBA" id="ARBA00004123"/>
    </source>
</evidence>
<keyword evidence="3" id="KW-0238">DNA-binding</keyword>
<dbReference type="PROSITE" id="PS51294">
    <property type="entry name" value="HTH_MYB"/>
    <property type="match status" value="1"/>
</dbReference>
<comment type="caution">
    <text evidence="8">The sequence shown here is derived from an EMBL/GenBank/DDBJ whole genome shotgun (WGS) entry which is preliminary data.</text>
</comment>
<dbReference type="InterPro" id="IPR009057">
    <property type="entry name" value="Homeodomain-like_sf"/>
</dbReference>
<evidence type="ECO:0000256" key="5">
    <source>
        <dbReference type="SAM" id="MobiDB-lite"/>
    </source>
</evidence>
<evidence type="ECO:0000313" key="9">
    <source>
        <dbReference type="Proteomes" id="UP001642360"/>
    </source>
</evidence>
<dbReference type="GO" id="GO:0003677">
    <property type="term" value="F:DNA binding"/>
    <property type="evidence" value="ECO:0007669"/>
    <property type="project" value="UniProtKB-KW"/>
</dbReference>
<dbReference type="PANTHER" id="PTHR47994:SF5">
    <property type="entry name" value="F14D16.11-RELATED"/>
    <property type="match status" value="1"/>
</dbReference>
<dbReference type="PROSITE" id="PS50090">
    <property type="entry name" value="MYB_LIKE"/>
    <property type="match status" value="1"/>
</dbReference>
<protein>
    <submittedName>
        <fullName evidence="8">Uncharacterized protein</fullName>
    </submittedName>
</protein>
<organism evidence="8 9">
    <name type="scientific">Ilex paraguariensis</name>
    <name type="common">yerba mate</name>
    <dbReference type="NCBI Taxonomy" id="185542"/>
    <lineage>
        <taxon>Eukaryota</taxon>
        <taxon>Viridiplantae</taxon>
        <taxon>Streptophyta</taxon>
        <taxon>Embryophyta</taxon>
        <taxon>Tracheophyta</taxon>
        <taxon>Spermatophyta</taxon>
        <taxon>Magnoliopsida</taxon>
        <taxon>eudicotyledons</taxon>
        <taxon>Gunneridae</taxon>
        <taxon>Pentapetalae</taxon>
        <taxon>asterids</taxon>
        <taxon>campanulids</taxon>
        <taxon>Aquifoliales</taxon>
        <taxon>Aquifoliaceae</taxon>
        <taxon>Ilex</taxon>
    </lineage>
</organism>